<sequence length="190" mass="21246">MNTYKNLVETVIQENLKTLLAVNPEQIQELISEIKKAKTIQLYGMGRMQLSVRGFAMRLKHMGFDSYVVYDTTTPCIGKGDLLIVHCAVTNAELNVIQLAKQAGARIVLLTAHPENEHGKYADFCVRVPGQIFGTDTEIHSIQPMSTLLEQSLFLFTDIVTMMLMDQCDISLDKMKNRHTNLEGLPGGFA</sequence>
<evidence type="ECO:0000259" key="2">
    <source>
        <dbReference type="PROSITE" id="PS51464"/>
    </source>
</evidence>
<evidence type="ECO:0000313" key="4">
    <source>
        <dbReference type="Proteomes" id="UP000194946"/>
    </source>
</evidence>
<evidence type="ECO:0000313" key="3">
    <source>
        <dbReference type="EMBL" id="OUI78752.1"/>
    </source>
</evidence>
<organism evidence="3 4">
    <name type="scientific">Commensalibacter intestini</name>
    <dbReference type="NCBI Taxonomy" id="479936"/>
    <lineage>
        <taxon>Bacteria</taxon>
        <taxon>Pseudomonadati</taxon>
        <taxon>Pseudomonadota</taxon>
        <taxon>Alphaproteobacteria</taxon>
        <taxon>Acetobacterales</taxon>
        <taxon>Acetobacteraceae</taxon>
    </lineage>
</organism>
<dbReference type="Pfam" id="PF01380">
    <property type="entry name" value="SIS"/>
    <property type="match status" value="1"/>
</dbReference>
<dbReference type="EMBL" id="JOPB01000005">
    <property type="protein sequence ID" value="OUI78752.1"/>
    <property type="molecule type" value="Genomic_DNA"/>
</dbReference>
<dbReference type="GO" id="GO:1901135">
    <property type="term" value="P:carbohydrate derivative metabolic process"/>
    <property type="evidence" value="ECO:0007669"/>
    <property type="project" value="InterPro"/>
</dbReference>
<name>A0A251ZVT5_9PROT</name>
<dbReference type="InterPro" id="IPR017552">
    <property type="entry name" value="PHI/rmpB"/>
</dbReference>
<dbReference type="PANTHER" id="PTHR43443:SF1">
    <property type="entry name" value="3-HEXULOSE-6-PHOSPHATE ISOMERASE"/>
    <property type="match status" value="1"/>
</dbReference>
<protein>
    <submittedName>
        <fullName evidence="3">Sugar isomerase</fullName>
    </submittedName>
</protein>
<dbReference type="Proteomes" id="UP000194946">
    <property type="component" value="Unassembled WGS sequence"/>
</dbReference>
<keyword evidence="4" id="KW-1185">Reference proteome</keyword>
<accession>A0A251ZVT5</accession>
<feature type="domain" description="SIS" evidence="2">
    <location>
        <begin position="30"/>
        <end position="170"/>
    </location>
</feature>
<dbReference type="SUPFAM" id="SSF53697">
    <property type="entry name" value="SIS domain"/>
    <property type="match status" value="1"/>
</dbReference>
<dbReference type="InterPro" id="IPR001347">
    <property type="entry name" value="SIS_dom"/>
</dbReference>
<dbReference type="PROSITE" id="PS51464">
    <property type="entry name" value="SIS"/>
    <property type="match status" value="1"/>
</dbReference>
<dbReference type="AlphaFoldDB" id="A0A251ZVT5"/>
<dbReference type="PANTHER" id="PTHR43443">
    <property type="entry name" value="3-HEXULOSE-6-PHOSPHATE ISOMERASE"/>
    <property type="match status" value="1"/>
</dbReference>
<dbReference type="InterPro" id="IPR046348">
    <property type="entry name" value="SIS_dom_sf"/>
</dbReference>
<evidence type="ECO:0000256" key="1">
    <source>
        <dbReference type="ARBA" id="ARBA00009235"/>
    </source>
</evidence>
<dbReference type="GO" id="GO:0097367">
    <property type="term" value="F:carbohydrate derivative binding"/>
    <property type="evidence" value="ECO:0007669"/>
    <property type="project" value="InterPro"/>
</dbReference>
<dbReference type="Gene3D" id="3.40.50.10490">
    <property type="entry name" value="Glucose-6-phosphate isomerase like protein, domain 1"/>
    <property type="match status" value="1"/>
</dbReference>
<dbReference type="RefSeq" id="WP_008854626.1">
    <property type="nucleotide sequence ID" value="NZ_JOPB01000005.1"/>
</dbReference>
<reference evidence="4" key="1">
    <citation type="submission" date="2014-06" db="EMBL/GenBank/DDBJ databases">
        <authorList>
            <person name="Winans N.J."/>
            <person name="Newell P.D."/>
            <person name="Douglas A.E."/>
        </authorList>
    </citation>
    <scope>NUCLEOTIDE SEQUENCE [LARGE SCALE GENOMIC DNA]</scope>
    <source>
        <strain evidence="4">DmL_052</strain>
    </source>
</reference>
<dbReference type="GO" id="GO:0016853">
    <property type="term" value="F:isomerase activity"/>
    <property type="evidence" value="ECO:0007669"/>
    <property type="project" value="UniProtKB-KW"/>
</dbReference>
<comment type="caution">
    <text evidence="3">The sequence shown here is derived from an EMBL/GenBank/DDBJ whole genome shotgun (WGS) entry which is preliminary data.</text>
</comment>
<proteinExistence type="inferred from homology"/>
<keyword evidence="3" id="KW-0413">Isomerase</keyword>
<gene>
    <name evidence="3" type="ORF">HK18_07680</name>
</gene>
<comment type="similarity">
    <text evidence="1">Belongs to the SIS family. PHI subfamily.</text>
</comment>